<dbReference type="SUPFAM" id="SSF54919">
    <property type="entry name" value="Nucleoside diphosphate kinase, NDK"/>
    <property type="match status" value="1"/>
</dbReference>
<feature type="compositionally biased region" description="Low complexity" evidence="4">
    <location>
        <begin position="201"/>
        <end position="217"/>
    </location>
</feature>
<feature type="compositionally biased region" description="Low complexity" evidence="4">
    <location>
        <begin position="533"/>
        <end position="545"/>
    </location>
</feature>
<feature type="compositionally biased region" description="Polar residues" evidence="4">
    <location>
        <begin position="416"/>
        <end position="427"/>
    </location>
</feature>
<dbReference type="OrthoDB" id="2162449at2759"/>
<dbReference type="SMART" id="SM00562">
    <property type="entry name" value="NDK"/>
    <property type="match status" value="1"/>
</dbReference>
<evidence type="ECO:0000256" key="4">
    <source>
        <dbReference type="SAM" id="MobiDB-lite"/>
    </source>
</evidence>
<feature type="compositionally biased region" description="Low complexity" evidence="4">
    <location>
        <begin position="428"/>
        <end position="485"/>
    </location>
</feature>
<dbReference type="Gene3D" id="3.30.70.141">
    <property type="entry name" value="Nucleoside diphosphate kinase-like domain"/>
    <property type="match status" value="1"/>
</dbReference>
<dbReference type="Proteomes" id="UP000076871">
    <property type="component" value="Unassembled WGS sequence"/>
</dbReference>
<feature type="domain" description="Nucleoside diphosphate kinase-like" evidence="5">
    <location>
        <begin position="53"/>
        <end position="186"/>
    </location>
</feature>
<dbReference type="GO" id="GO:1902176">
    <property type="term" value="P:negative regulation of oxidative stress-induced intrinsic apoptotic signaling pathway"/>
    <property type="evidence" value="ECO:0007669"/>
    <property type="project" value="TreeGrafter"/>
</dbReference>
<evidence type="ECO:0000313" key="6">
    <source>
        <dbReference type="EMBL" id="KZT09119.1"/>
    </source>
</evidence>
<reference evidence="6 7" key="1">
    <citation type="journal article" date="2016" name="Mol. Biol. Evol.">
        <title>Comparative Genomics of Early-Diverging Mushroom-Forming Fungi Provides Insights into the Origins of Lignocellulose Decay Capabilities.</title>
        <authorList>
            <person name="Nagy L.G."/>
            <person name="Riley R."/>
            <person name="Tritt A."/>
            <person name="Adam C."/>
            <person name="Daum C."/>
            <person name="Floudas D."/>
            <person name="Sun H."/>
            <person name="Yadav J.S."/>
            <person name="Pangilinan J."/>
            <person name="Larsson K.H."/>
            <person name="Matsuura K."/>
            <person name="Barry K."/>
            <person name="Labutti K."/>
            <person name="Kuo R."/>
            <person name="Ohm R.A."/>
            <person name="Bhattacharya S.S."/>
            <person name="Shirouzu T."/>
            <person name="Yoshinaga Y."/>
            <person name="Martin F.M."/>
            <person name="Grigoriev I.V."/>
            <person name="Hibbett D.S."/>
        </authorList>
    </citation>
    <scope>NUCLEOTIDE SEQUENCE [LARGE SCALE GENOMIC DNA]</scope>
    <source>
        <strain evidence="6 7">93-53</strain>
    </source>
</reference>
<feature type="region of interest" description="Disordered" evidence="4">
    <location>
        <begin position="1"/>
        <end position="53"/>
    </location>
</feature>
<dbReference type="GO" id="GO:0003341">
    <property type="term" value="P:cilium movement"/>
    <property type="evidence" value="ECO:0007669"/>
    <property type="project" value="TreeGrafter"/>
</dbReference>
<gene>
    <name evidence="6" type="ORF">LAESUDRAFT_647207</name>
</gene>
<dbReference type="GO" id="GO:0005929">
    <property type="term" value="C:cilium"/>
    <property type="evidence" value="ECO:0007669"/>
    <property type="project" value="TreeGrafter"/>
</dbReference>
<feature type="compositionally biased region" description="Polar residues" evidence="4">
    <location>
        <begin position="223"/>
        <end position="237"/>
    </location>
</feature>
<feature type="compositionally biased region" description="Polar residues" evidence="4">
    <location>
        <begin position="506"/>
        <end position="518"/>
    </location>
</feature>
<evidence type="ECO:0000259" key="5">
    <source>
        <dbReference type="SMART" id="SM00562"/>
    </source>
</evidence>
<dbReference type="InterPro" id="IPR034907">
    <property type="entry name" value="NDK-like_dom"/>
</dbReference>
<dbReference type="InterPro" id="IPR036850">
    <property type="entry name" value="NDK-like_dom_sf"/>
</dbReference>
<dbReference type="PANTHER" id="PTHR46161">
    <property type="entry name" value="NUCLEOSIDE DIPHOSPHATE KINASE"/>
    <property type="match status" value="1"/>
</dbReference>
<feature type="region of interest" description="Disordered" evidence="4">
    <location>
        <begin position="328"/>
        <end position="518"/>
    </location>
</feature>
<feature type="compositionally biased region" description="Basic residues" evidence="4">
    <location>
        <begin position="546"/>
        <end position="556"/>
    </location>
</feature>
<protein>
    <recommendedName>
        <fullName evidence="2">Nucleoside diphosphate kinase</fullName>
    </recommendedName>
</protein>
<evidence type="ECO:0000313" key="7">
    <source>
        <dbReference type="Proteomes" id="UP000076871"/>
    </source>
</evidence>
<dbReference type="STRING" id="1314785.A0A165FKR2"/>
<dbReference type="GeneID" id="63821072"/>
<organism evidence="6 7">
    <name type="scientific">Laetiporus sulphureus 93-53</name>
    <dbReference type="NCBI Taxonomy" id="1314785"/>
    <lineage>
        <taxon>Eukaryota</taxon>
        <taxon>Fungi</taxon>
        <taxon>Dikarya</taxon>
        <taxon>Basidiomycota</taxon>
        <taxon>Agaricomycotina</taxon>
        <taxon>Agaricomycetes</taxon>
        <taxon>Polyporales</taxon>
        <taxon>Laetiporus</taxon>
    </lineage>
</organism>
<comment type="similarity">
    <text evidence="1 3">Belongs to the NDK family.</text>
</comment>
<dbReference type="PROSITE" id="PS51374">
    <property type="entry name" value="NDPK_LIKE"/>
    <property type="match status" value="1"/>
</dbReference>
<keyword evidence="7" id="KW-1185">Reference proteome</keyword>
<sequence>MSQIYIAESPVQSTLQSPPSLQQENTAFPPGEVELPSSPTPLPTSPSTATSRTTRTVAIIKHHALEHRFDIEQRISEAGFEIVKERQMEFDVETDPETLFELFGADYESFGEGPVWVYVLERRRAVEVWATLMGNADPAIACKQTPHSLRALYGSNAKHNAVMGSPDVPTAEMQIMAVFASSPPFPPTDLPDTSFNSDTMRSPSSSILSSLRKTTSSDGDPASSVTSPSTAGGSKTGKSPFKARPLPPSHTTPTIVPRMSRAASLRAGLPVEKTPTVHMPPSKERLAQTFENVPGHKRRETITVASTAPPAIAPRMTRAASLRLGITPPEKTRKSLPAYIGNGGDGQGEKKDPFEGVPGHKRRESIPVASTKPPTMSPRTNRSATLRQMKESAPPPSSFTLRTRSEQPPSRSQSRNSLDQSTARSTVTRPASAASAQSPASRPTPSRAASRTSATAATSRKSTSESRASVSAKPAAADSASAQRSKVVGTTDGAAEPAAAKPKARVSSTQAPTIVPRTNKSAALRAAKMASASATATAVPSVAKAKPAHAPRAIRA</sequence>
<dbReference type="AlphaFoldDB" id="A0A165FKR2"/>
<feature type="region of interest" description="Disordered" evidence="4">
    <location>
        <begin position="182"/>
        <end position="258"/>
    </location>
</feature>
<dbReference type="Pfam" id="PF00334">
    <property type="entry name" value="NDK"/>
    <property type="match status" value="1"/>
</dbReference>
<dbReference type="RefSeq" id="XP_040766859.1">
    <property type="nucleotide sequence ID" value="XM_040904042.1"/>
</dbReference>
<feature type="compositionally biased region" description="Low complexity" evidence="4">
    <location>
        <begin position="406"/>
        <end position="415"/>
    </location>
</feature>
<feature type="compositionally biased region" description="Low complexity" evidence="4">
    <location>
        <begin position="9"/>
        <end position="23"/>
    </location>
</feature>
<proteinExistence type="inferred from homology"/>
<feature type="compositionally biased region" description="Polar residues" evidence="4">
    <location>
        <begin position="372"/>
        <end position="386"/>
    </location>
</feature>
<feature type="compositionally biased region" description="Polar residues" evidence="4">
    <location>
        <begin position="191"/>
        <end position="200"/>
    </location>
</feature>
<comment type="caution">
    <text evidence="3">Lacks conserved residue(s) required for the propagation of feature annotation.</text>
</comment>
<dbReference type="InParanoid" id="A0A165FKR2"/>
<dbReference type="EMBL" id="KV427612">
    <property type="protein sequence ID" value="KZT09119.1"/>
    <property type="molecule type" value="Genomic_DNA"/>
</dbReference>
<dbReference type="PANTHER" id="PTHR46161:SF1">
    <property type="entry name" value="NUCLEOSIDE DIPHOSPHATE KINASE HOMOLOG 5"/>
    <property type="match status" value="1"/>
</dbReference>
<evidence type="ECO:0000256" key="3">
    <source>
        <dbReference type="PROSITE-ProRule" id="PRU00706"/>
    </source>
</evidence>
<evidence type="ECO:0000256" key="1">
    <source>
        <dbReference type="ARBA" id="ARBA00008142"/>
    </source>
</evidence>
<name>A0A165FKR2_9APHY</name>
<evidence type="ECO:0000256" key="2">
    <source>
        <dbReference type="ARBA" id="ARBA00017632"/>
    </source>
</evidence>
<accession>A0A165FKR2</accession>
<feature type="region of interest" description="Disordered" evidence="4">
    <location>
        <begin position="533"/>
        <end position="556"/>
    </location>
</feature>